<dbReference type="GO" id="GO:0030983">
    <property type="term" value="F:mismatched DNA binding"/>
    <property type="evidence" value="ECO:0007669"/>
    <property type="project" value="UniProtKB-UniRule"/>
</dbReference>
<evidence type="ECO:0000256" key="10">
    <source>
        <dbReference type="ARBA" id="ARBA00025373"/>
    </source>
</evidence>
<dbReference type="Gene3D" id="3.30.420.110">
    <property type="entry name" value="MutS, connector domain"/>
    <property type="match status" value="1"/>
</dbReference>
<dbReference type="SMART" id="SM00534">
    <property type="entry name" value="MUTSac"/>
    <property type="match status" value="1"/>
</dbReference>
<evidence type="ECO:0000256" key="9">
    <source>
        <dbReference type="ARBA" id="ARBA00023242"/>
    </source>
</evidence>
<evidence type="ECO:0000256" key="3">
    <source>
        <dbReference type="ARBA" id="ARBA00022151"/>
    </source>
</evidence>
<keyword evidence="7 14" id="KW-0238">DNA-binding</keyword>
<dbReference type="Pfam" id="PF05192">
    <property type="entry name" value="MutS_III"/>
    <property type="match status" value="1"/>
</dbReference>
<evidence type="ECO:0000256" key="14">
    <source>
        <dbReference type="RuleBase" id="RU003756"/>
    </source>
</evidence>
<dbReference type="Pfam" id="PF05190">
    <property type="entry name" value="MutS_IV"/>
    <property type="match status" value="1"/>
</dbReference>
<dbReference type="PANTHER" id="PTHR11361">
    <property type="entry name" value="DNA MISMATCH REPAIR PROTEIN MUTS FAMILY MEMBER"/>
    <property type="match status" value="1"/>
</dbReference>
<dbReference type="Pfam" id="PF01624">
    <property type="entry name" value="MutS_I"/>
    <property type="match status" value="1"/>
</dbReference>
<dbReference type="GO" id="GO:0006298">
    <property type="term" value="P:mismatch repair"/>
    <property type="evidence" value="ECO:0007669"/>
    <property type="project" value="InterPro"/>
</dbReference>
<dbReference type="InterPro" id="IPR045076">
    <property type="entry name" value="MutS"/>
</dbReference>
<feature type="compositionally biased region" description="Low complexity" evidence="15">
    <location>
        <begin position="255"/>
        <end position="266"/>
    </location>
</feature>
<evidence type="ECO:0000256" key="4">
    <source>
        <dbReference type="ARBA" id="ARBA00022741"/>
    </source>
</evidence>
<dbReference type="InterPro" id="IPR036187">
    <property type="entry name" value="DNA_mismatch_repair_MutS_sf"/>
</dbReference>
<accession>A0A8H5LI46</accession>
<feature type="compositionally biased region" description="Polar residues" evidence="15">
    <location>
        <begin position="83"/>
        <end position="111"/>
    </location>
</feature>
<dbReference type="OrthoDB" id="121051at2759"/>
<dbReference type="SUPFAM" id="SSF55271">
    <property type="entry name" value="DNA repair protein MutS, domain I"/>
    <property type="match status" value="1"/>
</dbReference>
<dbReference type="GO" id="GO:0140664">
    <property type="term" value="F:ATP-dependent DNA damage sensor activity"/>
    <property type="evidence" value="ECO:0007669"/>
    <property type="project" value="InterPro"/>
</dbReference>
<evidence type="ECO:0000256" key="12">
    <source>
        <dbReference type="ARBA" id="ARBA00029792"/>
    </source>
</evidence>
<reference evidence="17 18" key="1">
    <citation type="journal article" date="2020" name="ISME J.">
        <title>Uncovering the hidden diversity of litter-decomposition mechanisms in mushroom-forming fungi.</title>
        <authorList>
            <person name="Floudas D."/>
            <person name="Bentzer J."/>
            <person name="Ahren D."/>
            <person name="Johansson T."/>
            <person name="Persson P."/>
            <person name="Tunlid A."/>
        </authorList>
    </citation>
    <scope>NUCLEOTIDE SEQUENCE [LARGE SCALE GENOMIC DNA]</scope>
    <source>
        <strain evidence="17 18">CBS 146.42</strain>
    </source>
</reference>
<evidence type="ECO:0000256" key="1">
    <source>
        <dbReference type="ARBA" id="ARBA00004123"/>
    </source>
</evidence>
<protein>
    <recommendedName>
        <fullName evidence="3 13">DNA mismatch repair protein MSH3</fullName>
    </recommendedName>
    <alternativeName>
        <fullName evidence="3 13">DNA mismatch repair protein MSH3</fullName>
    </alternativeName>
    <alternativeName>
        <fullName evidence="12">MutS protein homolog 3</fullName>
    </alternativeName>
</protein>
<comment type="similarity">
    <text evidence="2">Belongs to the DNA mismatch repair MutS family. MSH3 subfamily.</text>
</comment>
<feature type="compositionally biased region" description="Polar residues" evidence="15">
    <location>
        <begin position="60"/>
        <end position="73"/>
    </location>
</feature>
<evidence type="ECO:0000256" key="8">
    <source>
        <dbReference type="ARBA" id="ARBA00023204"/>
    </source>
</evidence>
<dbReference type="GO" id="GO:0006312">
    <property type="term" value="P:mitotic recombination"/>
    <property type="evidence" value="ECO:0007669"/>
    <property type="project" value="TreeGrafter"/>
</dbReference>
<sequence>MAPSNSSQAILSSYFSPSPHKSTKRRERPESPIDLTSDADDAMPSSHVEEPPIKKIKVVRSSQSQPRPSAVTTKSKKSGGIANYTQSTLFSQTLSQATPRHSTPATSSKTLGTAEKWAFIPQPSPSQCLSPGSGTRSGPDTSYKSDFVKENEKAELHEAFKRKLLSHDSQFRLRHGVLAAPANDTGESVREGRTSPLDDQVDVTAGRDDNSGEDSDPGFREVMRIFSHTDSGSATVTRKGKGKQKASAEIKSTEQGGSKQSSAAASRRSKKPPPKIGPSGEPYTPLELQVLKLKEDNPGTLLMIEVGYKYRFFGHDAKIAAKELGIVAYTDRNFTVAYIPEGRLSVHLKKLLAKGHRVGVVNQIETAALKKVSENRNAPFERKLTRLYTATTYVDDLDSVDELEAYSPPPFMCLVEEPRNDKDGKVNIAMITICPSTGDVVWDEFEDTLMRIELETRLTHTRPAELLIPEKGLSESTCKMLRFFTRNSATGGEVRLEYIKHLMSYTDAFSSLSKFYTNRNLSAAASDAFKSAKLMAEITDFPKCVVVTLAHSVKYLSEFGLADALFETKFFTKFATRTHMLLAANTLINLEVYRNETDHKVEGSLIHILDKTQTKFGARLLKSWIGRPLVDKEALQQRVNAVEEILASESERLTTLRNTLSRLPDLARGLSRIQYGQCTPQELAKLLPAFEKIGNAYMEDFQTPVDVGLESPILNEIIYSLPKLRHDMKDFIDAVKIDEAKEGRKELMWWNPDRFPDLVNAAELLHTAEIELKEELRSIRKLLRIPSLGWTTHLNDEYLIEVKRASKPPIPENWVLHSRTRQVERYRPATTIPKVDARARFQEMLEVESKKAYKDFLQEISTKCYGVLRDVINKLAVADCLNSLARVALDPGYVKPEFTDDDSLEIIEGRHPMVEAITSKPYYSNSVTMGFGQPRSKIITGPNMGGKSSFVRMVALIVLMAQIGSYIPAESVKMGLHDSILTRMGASDDLAKGRSTFMVEMSETSDILHTATSKSLVILDELGRGTSTFDGMAIADGVLQQLVGQTKSKTLFITHYPVIATGIERKYPKDVENIHMGYTSDVRLGGRREITFLYKVKKGITTESFGIECARLASMPEQLLEVASARARVFQSTIEERIRQNKIIKAVMLINRCKQEERSQREATLAQLRGLVESLSISNTQ</sequence>
<dbReference type="FunFam" id="3.40.1170.10:FF:000004">
    <property type="entry name" value="DNA mismatch repair protein"/>
    <property type="match status" value="1"/>
</dbReference>
<dbReference type="AlphaFoldDB" id="A0A8H5LI46"/>
<dbReference type="Gene3D" id="1.10.1420.10">
    <property type="match status" value="2"/>
</dbReference>
<feature type="compositionally biased region" description="Polar residues" evidence="15">
    <location>
        <begin position="1"/>
        <end position="20"/>
    </location>
</feature>
<comment type="function">
    <text evidence="10">Component of the post-replicative DNA mismatch repair system (MMR). Heterodimerizes with MSH2 to form MutS beta, which binds to DNA mismatches thereby initiating DNA repair. MSH3 provides substrate-binding and substrate specificity to the complex. When bound, the MutS beta heterodimer bends the DNA helix and shields approximately 20 base pairs. Acts mainly to repair insertion-deletion loops (IDLs) from 2 to 13 nucleotides in size, but can also repair base-base and single insertion-deletion mismatches that occur during replication. After mismatch binding, forms a ternary complex with the MutL alpha heterodimer, which is thought to be responsible for directing the downstream MMR events, including strand discrimination, excision, and resynthesis. ATP binding and hydrolysis play a pivotal role in mismatch repair functions.</text>
</comment>
<dbReference type="Pfam" id="PF00488">
    <property type="entry name" value="MutS_V"/>
    <property type="match status" value="1"/>
</dbReference>
<dbReference type="InterPro" id="IPR036678">
    <property type="entry name" value="MutS_con_dom_sf"/>
</dbReference>
<dbReference type="SUPFAM" id="SSF48334">
    <property type="entry name" value="DNA repair protein MutS, domain III"/>
    <property type="match status" value="1"/>
</dbReference>
<dbReference type="Proteomes" id="UP000559027">
    <property type="component" value="Unassembled WGS sequence"/>
</dbReference>
<dbReference type="PANTHER" id="PTHR11361:SF122">
    <property type="entry name" value="DNA MISMATCH REPAIR PROTEIN MSH3"/>
    <property type="match status" value="1"/>
</dbReference>
<organism evidence="17 18">
    <name type="scientific">Leucocoprinus leucothites</name>
    <dbReference type="NCBI Taxonomy" id="201217"/>
    <lineage>
        <taxon>Eukaryota</taxon>
        <taxon>Fungi</taxon>
        <taxon>Dikarya</taxon>
        <taxon>Basidiomycota</taxon>
        <taxon>Agaricomycotina</taxon>
        <taxon>Agaricomycetes</taxon>
        <taxon>Agaricomycetidae</taxon>
        <taxon>Agaricales</taxon>
        <taxon>Agaricineae</taxon>
        <taxon>Agaricaceae</taxon>
        <taxon>Leucocoprinus</taxon>
    </lineage>
</organism>
<gene>
    <name evidence="17" type="ORF">D9756_001913</name>
</gene>
<dbReference type="NCBIfam" id="NF003810">
    <property type="entry name" value="PRK05399.1"/>
    <property type="match status" value="1"/>
</dbReference>
<keyword evidence="4 14" id="KW-0547">Nucleotide-binding</keyword>
<dbReference type="Pfam" id="PF05188">
    <property type="entry name" value="MutS_II"/>
    <property type="match status" value="1"/>
</dbReference>
<evidence type="ECO:0000259" key="16">
    <source>
        <dbReference type="PROSITE" id="PS00486"/>
    </source>
</evidence>
<dbReference type="Gene3D" id="3.40.50.300">
    <property type="entry name" value="P-loop containing nucleotide triphosphate hydrolases"/>
    <property type="match status" value="1"/>
</dbReference>
<evidence type="ECO:0000313" key="18">
    <source>
        <dbReference type="Proteomes" id="UP000559027"/>
    </source>
</evidence>
<keyword evidence="9" id="KW-0539">Nucleus</keyword>
<keyword evidence="5 14" id="KW-0227">DNA damage</keyword>
<dbReference type="GO" id="GO:0005524">
    <property type="term" value="F:ATP binding"/>
    <property type="evidence" value="ECO:0007669"/>
    <property type="project" value="UniProtKB-UniRule"/>
</dbReference>
<dbReference type="SMART" id="SM00533">
    <property type="entry name" value="MUTSd"/>
    <property type="match status" value="1"/>
</dbReference>
<evidence type="ECO:0000256" key="7">
    <source>
        <dbReference type="ARBA" id="ARBA00023125"/>
    </source>
</evidence>
<evidence type="ECO:0000256" key="11">
    <source>
        <dbReference type="ARBA" id="ARBA00025902"/>
    </source>
</evidence>
<keyword evidence="6" id="KW-0067">ATP-binding</keyword>
<evidence type="ECO:0000256" key="15">
    <source>
        <dbReference type="SAM" id="MobiDB-lite"/>
    </source>
</evidence>
<dbReference type="InterPro" id="IPR016151">
    <property type="entry name" value="DNA_mismatch_repair_MutS_N"/>
</dbReference>
<comment type="caution">
    <text evidence="17">The sequence shown here is derived from an EMBL/GenBank/DDBJ whole genome shotgun (WGS) entry which is preliminary data.</text>
</comment>
<dbReference type="InterPro" id="IPR007860">
    <property type="entry name" value="DNA_mmatch_repair_MutS_con_dom"/>
</dbReference>
<dbReference type="InterPro" id="IPR007861">
    <property type="entry name" value="DNA_mismatch_repair_MutS_clamp"/>
</dbReference>
<comment type="subcellular location">
    <subcellularLocation>
        <location evidence="1">Nucleus</location>
    </subcellularLocation>
</comment>
<dbReference type="EMBL" id="JAACJO010000005">
    <property type="protein sequence ID" value="KAF5358057.1"/>
    <property type="molecule type" value="Genomic_DNA"/>
</dbReference>
<keyword evidence="18" id="KW-1185">Reference proteome</keyword>
<dbReference type="InterPro" id="IPR007695">
    <property type="entry name" value="DNA_mismatch_repair_MutS-lik_N"/>
</dbReference>
<comment type="subunit">
    <text evidence="11">Heterodimer consisting of MSH2-MSH3 (MutS beta). Forms a ternary complex with MutL alpha (MLH1-PMS1).</text>
</comment>
<dbReference type="SUPFAM" id="SSF52540">
    <property type="entry name" value="P-loop containing nucleoside triphosphate hydrolases"/>
    <property type="match status" value="1"/>
</dbReference>
<feature type="domain" description="DNA mismatch repair proteins mutS family" evidence="16">
    <location>
        <begin position="1015"/>
        <end position="1031"/>
    </location>
</feature>
<evidence type="ECO:0000256" key="5">
    <source>
        <dbReference type="ARBA" id="ARBA00022763"/>
    </source>
</evidence>
<dbReference type="GO" id="GO:0005634">
    <property type="term" value="C:nucleus"/>
    <property type="evidence" value="ECO:0007669"/>
    <property type="project" value="UniProtKB-SubCell"/>
</dbReference>
<evidence type="ECO:0000256" key="2">
    <source>
        <dbReference type="ARBA" id="ARBA00007094"/>
    </source>
</evidence>
<dbReference type="InterPro" id="IPR027417">
    <property type="entry name" value="P-loop_NTPase"/>
</dbReference>
<dbReference type="Gene3D" id="3.40.1170.10">
    <property type="entry name" value="DNA repair protein MutS, domain I"/>
    <property type="match status" value="1"/>
</dbReference>
<evidence type="ECO:0000313" key="17">
    <source>
        <dbReference type="EMBL" id="KAF5358057.1"/>
    </source>
</evidence>
<evidence type="ECO:0000256" key="13">
    <source>
        <dbReference type="ARBA" id="ARBA00073774"/>
    </source>
</evidence>
<name>A0A8H5LI46_9AGAR</name>
<feature type="region of interest" description="Disordered" evidence="15">
    <location>
        <begin position="1"/>
        <end position="149"/>
    </location>
</feature>
<dbReference type="PROSITE" id="PS00486">
    <property type="entry name" value="DNA_MISMATCH_REPAIR_2"/>
    <property type="match status" value="1"/>
</dbReference>
<proteinExistence type="inferred from homology"/>
<dbReference type="InterPro" id="IPR000432">
    <property type="entry name" value="DNA_mismatch_repair_MutS_C"/>
</dbReference>
<evidence type="ECO:0000256" key="6">
    <source>
        <dbReference type="ARBA" id="ARBA00022840"/>
    </source>
</evidence>
<feature type="region of interest" description="Disordered" evidence="15">
    <location>
        <begin position="178"/>
        <end position="283"/>
    </location>
</feature>
<feature type="compositionally biased region" description="Polar residues" evidence="15">
    <location>
        <begin position="125"/>
        <end position="144"/>
    </location>
</feature>
<keyword evidence="8 14" id="KW-0234">DNA repair</keyword>
<dbReference type="InterPro" id="IPR007696">
    <property type="entry name" value="DNA_mismatch_repair_MutS_core"/>
</dbReference>